<protein>
    <recommendedName>
        <fullName evidence="1">Condensation domain-containing protein</fullName>
    </recommendedName>
</protein>
<dbReference type="SUPFAM" id="SSF52777">
    <property type="entry name" value="CoA-dependent acyltransferases"/>
    <property type="match status" value="2"/>
</dbReference>
<name>A0A6N9VQJ1_STRMI</name>
<dbReference type="AlphaFoldDB" id="A0A6N9VQJ1"/>
<sequence length="477" mass="52974">MSRHRAATTAGEFPLSVQQEFLWEGLRFRSLGRDIASRGNPSIAVELAGRLRLGRFRRALELMIRRHESLRTTLTDLGPAPLQRVAADMEPPFAYVDLAETVPEGRRVATARALVAGDQGGEFDLVTGPLWSCLVVRVAPELHVLSLSFSHLIIDGVSLVGFLRQLGRMYEGEELPPLKQQYRHFAEDSRRPVPDAEARVAYWRGRLLPLPGRLPFPTDHSASPPPLISFEEELFRTPLTPHQLREVAVRNAATPFMLNLAAYAAVLARTGGAERVVIGSSVARLDLKADDDQLGYYLDNIFVPVLVRPGDTVGELVRQVRGAVVDAQRNILPYTDLAAALKPDFEVSRPWPGIHLYDAWVRGRVFEAATDTAAAASFGETTVQLFPAPGGSAPRAVTDPRHRDAYTRYYLPSLYLNDAAGSNGYIEYNRAVFDRATVRRLAAHQQAFVSRFADPRTRVDEAWHAVRSTTEGKRRLS</sequence>
<evidence type="ECO:0000313" key="2">
    <source>
        <dbReference type="EMBL" id="NEB73429.1"/>
    </source>
</evidence>
<proteinExistence type="predicted"/>
<dbReference type="PANTHER" id="PTHR45527">
    <property type="entry name" value="NONRIBOSOMAL PEPTIDE SYNTHETASE"/>
    <property type="match status" value="1"/>
</dbReference>
<dbReference type="GO" id="GO:0008610">
    <property type="term" value="P:lipid biosynthetic process"/>
    <property type="evidence" value="ECO:0007669"/>
    <property type="project" value="UniProtKB-ARBA"/>
</dbReference>
<dbReference type="RefSeq" id="WP_164359346.1">
    <property type="nucleotide sequence ID" value="NZ_JAAGME010001724.1"/>
</dbReference>
<dbReference type="PANTHER" id="PTHR45527:SF1">
    <property type="entry name" value="FATTY ACID SYNTHASE"/>
    <property type="match status" value="1"/>
</dbReference>
<dbReference type="InterPro" id="IPR023213">
    <property type="entry name" value="CAT-like_dom_sf"/>
</dbReference>
<dbReference type="InterPro" id="IPR001242">
    <property type="entry name" value="Condensation_dom"/>
</dbReference>
<reference evidence="2 3" key="1">
    <citation type="submission" date="2020-01" db="EMBL/GenBank/DDBJ databases">
        <title>Insect and environment-associated Actinomycetes.</title>
        <authorList>
            <person name="Currrie C."/>
            <person name="Chevrette M."/>
            <person name="Carlson C."/>
            <person name="Stubbendieck R."/>
            <person name="Wendt-Pienkowski E."/>
        </authorList>
    </citation>
    <scope>NUCLEOTIDE SEQUENCE [LARGE SCALE GENOMIC DNA]</scope>
    <source>
        <strain evidence="2 3">SID14438</strain>
    </source>
</reference>
<dbReference type="GO" id="GO:0031177">
    <property type="term" value="F:phosphopantetheine binding"/>
    <property type="evidence" value="ECO:0007669"/>
    <property type="project" value="TreeGrafter"/>
</dbReference>
<dbReference type="Proteomes" id="UP000471648">
    <property type="component" value="Unassembled WGS sequence"/>
</dbReference>
<dbReference type="GO" id="GO:0003824">
    <property type="term" value="F:catalytic activity"/>
    <property type="evidence" value="ECO:0007669"/>
    <property type="project" value="InterPro"/>
</dbReference>
<comment type="caution">
    <text evidence="2">The sequence shown here is derived from an EMBL/GenBank/DDBJ whole genome shotgun (WGS) entry which is preliminary data.</text>
</comment>
<dbReference type="GO" id="GO:0005737">
    <property type="term" value="C:cytoplasm"/>
    <property type="evidence" value="ECO:0007669"/>
    <property type="project" value="TreeGrafter"/>
</dbReference>
<dbReference type="GO" id="GO:0044550">
    <property type="term" value="P:secondary metabolite biosynthetic process"/>
    <property type="evidence" value="ECO:0007669"/>
    <property type="project" value="TreeGrafter"/>
</dbReference>
<dbReference type="GO" id="GO:0043041">
    <property type="term" value="P:amino acid activation for nonribosomal peptide biosynthetic process"/>
    <property type="evidence" value="ECO:0007669"/>
    <property type="project" value="TreeGrafter"/>
</dbReference>
<dbReference type="Gene3D" id="3.30.559.30">
    <property type="entry name" value="Nonribosomal peptide synthetase, condensation domain"/>
    <property type="match status" value="1"/>
</dbReference>
<gene>
    <name evidence="2" type="ORF">G3I39_41185</name>
</gene>
<evidence type="ECO:0000259" key="1">
    <source>
        <dbReference type="Pfam" id="PF00668"/>
    </source>
</evidence>
<dbReference type="EMBL" id="JAAGME010001724">
    <property type="protein sequence ID" value="NEB73429.1"/>
    <property type="molecule type" value="Genomic_DNA"/>
</dbReference>
<dbReference type="Gene3D" id="3.30.559.10">
    <property type="entry name" value="Chloramphenicol acetyltransferase-like domain"/>
    <property type="match status" value="1"/>
</dbReference>
<accession>A0A6N9VQJ1</accession>
<organism evidence="2 3">
    <name type="scientific">Streptomyces microflavus</name>
    <name type="common">Streptomyces lipmanii</name>
    <dbReference type="NCBI Taxonomy" id="1919"/>
    <lineage>
        <taxon>Bacteria</taxon>
        <taxon>Bacillati</taxon>
        <taxon>Actinomycetota</taxon>
        <taxon>Actinomycetes</taxon>
        <taxon>Kitasatosporales</taxon>
        <taxon>Streptomycetaceae</taxon>
        <taxon>Streptomyces</taxon>
    </lineage>
</organism>
<evidence type="ECO:0000313" key="3">
    <source>
        <dbReference type="Proteomes" id="UP000471648"/>
    </source>
</evidence>
<dbReference type="Pfam" id="PF00668">
    <property type="entry name" value="Condensation"/>
    <property type="match status" value="1"/>
</dbReference>
<feature type="domain" description="Condensation" evidence="1">
    <location>
        <begin position="39"/>
        <end position="344"/>
    </location>
</feature>